<dbReference type="GO" id="GO:0003735">
    <property type="term" value="F:structural constituent of ribosome"/>
    <property type="evidence" value="ECO:0007669"/>
    <property type="project" value="InterPro"/>
</dbReference>
<dbReference type="NCBIfam" id="TIGR01024">
    <property type="entry name" value="rplS_bact"/>
    <property type="match status" value="1"/>
</dbReference>
<dbReference type="HAMAP" id="MF_00402">
    <property type="entry name" value="Ribosomal_bL19"/>
    <property type="match status" value="1"/>
</dbReference>
<dbReference type="InterPro" id="IPR008991">
    <property type="entry name" value="Translation_prot_SH3-like_sf"/>
</dbReference>
<dbReference type="PANTHER" id="PTHR15680:SF9">
    <property type="entry name" value="LARGE RIBOSOMAL SUBUNIT PROTEIN BL19M"/>
    <property type="match status" value="1"/>
</dbReference>
<dbReference type="GO" id="GO:0022625">
    <property type="term" value="C:cytosolic large ribosomal subunit"/>
    <property type="evidence" value="ECO:0007669"/>
    <property type="project" value="TreeGrafter"/>
</dbReference>
<dbReference type="GO" id="GO:0006412">
    <property type="term" value="P:translation"/>
    <property type="evidence" value="ECO:0007669"/>
    <property type="project" value="InterPro"/>
</dbReference>
<dbReference type="PROSITE" id="PS01015">
    <property type="entry name" value="RIBOSOMAL_L19"/>
    <property type="match status" value="1"/>
</dbReference>
<keyword evidence="2 4" id="KW-0689">Ribosomal protein</keyword>
<dbReference type="PIRSF" id="PIRSF002191">
    <property type="entry name" value="Ribosomal_L19"/>
    <property type="match status" value="1"/>
</dbReference>
<dbReference type="FunFam" id="2.30.30.790:FF:000001">
    <property type="entry name" value="50S ribosomal protein L19"/>
    <property type="match status" value="1"/>
</dbReference>
<dbReference type="InterPro" id="IPR018257">
    <property type="entry name" value="Ribosomal_bL19_CS"/>
</dbReference>
<dbReference type="InterPro" id="IPR001857">
    <property type="entry name" value="Ribosomal_bL19"/>
</dbReference>
<dbReference type="Pfam" id="PF01245">
    <property type="entry name" value="Ribosomal_L19"/>
    <property type="match status" value="1"/>
</dbReference>
<reference evidence="4" key="1">
    <citation type="submission" date="2018-06" db="EMBL/GenBank/DDBJ databases">
        <authorList>
            <person name="Zhirakovskaya E."/>
        </authorList>
    </citation>
    <scope>NUCLEOTIDE SEQUENCE</scope>
</reference>
<keyword evidence="3" id="KW-0687">Ribonucleoprotein</keyword>
<gene>
    <name evidence="4" type="ORF">MNBD_BACTEROID01-1115</name>
</gene>
<evidence type="ECO:0000313" key="4">
    <source>
        <dbReference type="EMBL" id="VAW18325.1"/>
    </source>
</evidence>
<evidence type="ECO:0000256" key="1">
    <source>
        <dbReference type="ARBA" id="ARBA00005781"/>
    </source>
</evidence>
<protein>
    <submittedName>
        <fullName evidence="4">LSU ribosomal protein L19p</fullName>
    </submittedName>
</protein>
<sequence>MDLIKTVENAFAVETELPAFGAGDTITVHYKIREGNKERIQNYRGVVIQVRGTGKTKTFTVRKMSGNIGVERIFPLYTPFIDRIDVNKHGRVRRKRIFYLRSLTGKKARIKEKRF</sequence>
<dbReference type="EMBL" id="UOEP01000084">
    <property type="protein sequence ID" value="VAW18325.1"/>
    <property type="molecule type" value="Genomic_DNA"/>
</dbReference>
<dbReference type="InterPro" id="IPR038657">
    <property type="entry name" value="Ribosomal_bL19_sf"/>
</dbReference>
<evidence type="ECO:0000256" key="2">
    <source>
        <dbReference type="ARBA" id="ARBA00022980"/>
    </source>
</evidence>
<dbReference type="PRINTS" id="PR00061">
    <property type="entry name" value="RIBOSOMALL19"/>
</dbReference>
<comment type="similarity">
    <text evidence="1">Belongs to the bacterial ribosomal protein bL19 family.</text>
</comment>
<dbReference type="AlphaFoldDB" id="A0A3B0TI51"/>
<proteinExistence type="inferred from homology"/>
<dbReference type="SUPFAM" id="SSF50104">
    <property type="entry name" value="Translation proteins SH3-like domain"/>
    <property type="match status" value="1"/>
</dbReference>
<dbReference type="PANTHER" id="PTHR15680">
    <property type="entry name" value="RIBOSOMAL PROTEIN L19"/>
    <property type="match status" value="1"/>
</dbReference>
<dbReference type="Gene3D" id="2.30.30.790">
    <property type="match status" value="1"/>
</dbReference>
<accession>A0A3B0TI51</accession>
<name>A0A3B0TI51_9ZZZZ</name>
<evidence type="ECO:0000256" key="3">
    <source>
        <dbReference type="ARBA" id="ARBA00023274"/>
    </source>
</evidence>
<organism evidence="4">
    <name type="scientific">hydrothermal vent metagenome</name>
    <dbReference type="NCBI Taxonomy" id="652676"/>
    <lineage>
        <taxon>unclassified sequences</taxon>
        <taxon>metagenomes</taxon>
        <taxon>ecological metagenomes</taxon>
    </lineage>
</organism>